<keyword evidence="3" id="KW-1185">Reference proteome</keyword>
<accession>A0A8H5AZ23</accession>
<dbReference type="Proteomes" id="UP000567179">
    <property type="component" value="Unassembled WGS sequence"/>
</dbReference>
<reference evidence="2 3" key="1">
    <citation type="journal article" date="2020" name="ISME J.">
        <title>Uncovering the hidden diversity of litter-decomposition mechanisms in mushroom-forming fungi.</title>
        <authorList>
            <person name="Floudas D."/>
            <person name="Bentzer J."/>
            <person name="Ahren D."/>
            <person name="Johansson T."/>
            <person name="Persson P."/>
            <person name="Tunlid A."/>
        </authorList>
    </citation>
    <scope>NUCLEOTIDE SEQUENCE [LARGE SCALE GENOMIC DNA]</scope>
    <source>
        <strain evidence="2 3">CBS 101986</strain>
    </source>
</reference>
<feature type="compositionally biased region" description="Low complexity" evidence="1">
    <location>
        <begin position="145"/>
        <end position="165"/>
    </location>
</feature>
<evidence type="ECO:0000256" key="1">
    <source>
        <dbReference type="SAM" id="MobiDB-lite"/>
    </source>
</evidence>
<evidence type="ECO:0000313" key="3">
    <source>
        <dbReference type="Proteomes" id="UP000567179"/>
    </source>
</evidence>
<comment type="caution">
    <text evidence="2">The sequence shown here is derived from an EMBL/GenBank/DDBJ whole genome shotgun (WGS) entry which is preliminary data.</text>
</comment>
<evidence type="ECO:0000313" key="2">
    <source>
        <dbReference type="EMBL" id="KAF5313291.1"/>
    </source>
</evidence>
<feature type="region of interest" description="Disordered" evidence="1">
    <location>
        <begin position="145"/>
        <end position="174"/>
    </location>
</feature>
<organism evidence="2 3">
    <name type="scientific">Psilocybe cf. subviscida</name>
    <dbReference type="NCBI Taxonomy" id="2480587"/>
    <lineage>
        <taxon>Eukaryota</taxon>
        <taxon>Fungi</taxon>
        <taxon>Dikarya</taxon>
        <taxon>Basidiomycota</taxon>
        <taxon>Agaricomycotina</taxon>
        <taxon>Agaricomycetes</taxon>
        <taxon>Agaricomycetidae</taxon>
        <taxon>Agaricales</taxon>
        <taxon>Agaricineae</taxon>
        <taxon>Strophariaceae</taxon>
        <taxon>Psilocybe</taxon>
    </lineage>
</organism>
<protein>
    <submittedName>
        <fullName evidence="2">Uncharacterized protein</fullName>
    </submittedName>
</protein>
<name>A0A8H5AZ23_9AGAR</name>
<dbReference type="EMBL" id="JAACJJ010000056">
    <property type="protein sequence ID" value="KAF5313291.1"/>
    <property type="molecule type" value="Genomic_DNA"/>
</dbReference>
<feature type="compositionally biased region" description="Polar residues" evidence="1">
    <location>
        <begin position="53"/>
        <end position="65"/>
    </location>
</feature>
<feature type="region of interest" description="Disordered" evidence="1">
    <location>
        <begin position="53"/>
        <end position="73"/>
    </location>
</feature>
<dbReference type="AlphaFoldDB" id="A0A8H5AZ23"/>
<proteinExistence type="predicted"/>
<sequence>MAETSTDHPNQIQSTGQAHRIICVTSKSSQDVEHTQTSSLEDHLDEILQKQALASHSHSHTQSHPDSLLPPSSVFGSNNLHEYSDIVLCGDIDDPDDEQLHSALASENPTERPMRVRFRSRVRITSGLRRHRHSSQDQHDFLTFSTASSSRSGSPSSSISAPLRSQAEDDVGKPGWGTLGQRVSLLAQGNAQRRTARDQRRRTLLTKYGTIEPNSYDSLNGVRVNEQTPLIHSSLPVRYLMRSTILDGPQAESSALEREIDLVFGPWPARLWNHHETSGGGGI</sequence>
<gene>
    <name evidence="2" type="ORF">D9619_003062</name>
</gene>
<dbReference type="OrthoDB" id="3270420at2759"/>